<dbReference type="InterPro" id="IPR050491">
    <property type="entry name" value="AmpC-like"/>
</dbReference>
<proteinExistence type="predicted"/>
<dbReference type="InterPro" id="IPR012338">
    <property type="entry name" value="Beta-lactam/transpept-like"/>
</dbReference>
<dbReference type="RefSeq" id="WP_209870176.1">
    <property type="nucleotide sequence ID" value="NZ_JAGGLV010000002.1"/>
</dbReference>
<protein>
    <submittedName>
        <fullName evidence="4">CubicO group peptidase (Beta-lactamase class C family)</fullName>
    </submittedName>
</protein>
<evidence type="ECO:0000256" key="2">
    <source>
        <dbReference type="ARBA" id="ARBA00023136"/>
    </source>
</evidence>
<evidence type="ECO:0000259" key="3">
    <source>
        <dbReference type="Pfam" id="PF00144"/>
    </source>
</evidence>
<keyword evidence="5" id="KW-1185">Reference proteome</keyword>
<comment type="subcellular location">
    <subcellularLocation>
        <location evidence="1">Membrane</location>
    </subcellularLocation>
</comment>
<evidence type="ECO:0000313" key="4">
    <source>
        <dbReference type="EMBL" id="MBP2110974.1"/>
    </source>
</evidence>
<evidence type="ECO:0000313" key="5">
    <source>
        <dbReference type="Proteomes" id="UP000773462"/>
    </source>
</evidence>
<sequence>MKPAHQINKDKLVQIISEEARRTGFSGVVQVTEREHVLAAAAFGIANIGDVRLNQAHTRFAIASGSKLFTAIAVCQLAEQGLFSFDAKILDILPKQEFPLFDPAITVHQLLTHSSGIPDYFDEEEMEDFAALWKETPMYTLRRPGDFLPLFAGLPMKFVPGGRFHYNNAGYIMLAMLVEAISGQPFTEYVEQYIFLPCGMKDSGYFALDALPAHTAQGYIDSSNGKKTSNIYSIPVVGGGDGGAFVTAADMHKLWSGLLEHKLLQAETKALLLTPHIYERKDSYYGYGVWIQAGPSEKVLKYHIMGYDPGISFHSAYYPERGMTITALCNNSNGAYMMMSAVEGYLPVG</sequence>
<dbReference type="PANTHER" id="PTHR46825">
    <property type="entry name" value="D-ALANYL-D-ALANINE-CARBOXYPEPTIDASE/ENDOPEPTIDASE AMPH"/>
    <property type="match status" value="1"/>
</dbReference>
<name>A0ABS4NLQ5_9BACL</name>
<evidence type="ECO:0000256" key="1">
    <source>
        <dbReference type="ARBA" id="ARBA00004370"/>
    </source>
</evidence>
<keyword evidence="2" id="KW-0472">Membrane</keyword>
<gene>
    <name evidence="4" type="ORF">J2Z70_001114</name>
</gene>
<accession>A0ABS4NLQ5</accession>
<organism evidence="4 5">
    <name type="scientific">Paenibacillus silagei</name>
    <dbReference type="NCBI Taxonomy" id="1670801"/>
    <lineage>
        <taxon>Bacteria</taxon>
        <taxon>Bacillati</taxon>
        <taxon>Bacillota</taxon>
        <taxon>Bacilli</taxon>
        <taxon>Bacillales</taxon>
        <taxon>Paenibacillaceae</taxon>
        <taxon>Paenibacillus</taxon>
    </lineage>
</organism>
<reference evidence="4 5" key="1">
    <citation type="submission" date="2021-03" db="EMBL/GenBank/DDBJ databases">
        <title>Genomic Encyclopedia of Type Strains, Phase IV (KMG-IV): sequencing the most valuable type-strain genomes for metagenomic binning, comparative biology and taxonomic classification.</title>
        <authorList>
            <person name="Goeker M."/>
        </authorList>
    </citation>
    <scope>NUCLEOTIDE SEQUENCE [LARGE SCALE GENOMIC DNA]</scope>
    <source>
        <strain evidence="4 5">DSM 101953</strain>
    </source>
</reference>
<dbReference type="PANTHER" id="PTHR46825:SF11">
    <property type="entry name" value="PENICILLIN-BINDING PROTEIN 4"/>
    <property type="match status" value="1"/>
</dbReference>
<feature type="domain" description="Beta-lactamase-related" evidence="3">
    <location>
        <begin position="16"/>
        <end position="333"/>
    </location>
</feature>
<dbReference type="Gene3D" id="3.40.710.10">
    <property type="entry name" value="DD-peptidase/beta-lactamase superfamily"/>
    <property type="match status" value="1"/>
</dbReference>
<dbReference type="Pfam" id="PF00144">
    <property type="entry name" value="Beta-lactamase"/>
    <property type="match status" value="1"/>
</dbReference>
<comment type="caution">
    <text evidence="4">The sequence shown here is derived from an EMBL/GenBank/DDBJ whole genome shotgun (WGS) entry which is preliminary data.</text>
</comment>
<dbReference type="Proteomes" id="UP000773462">
    <property type="component" value="Unassembled WGS sequence"/>
</dbReference>
<dbReference type="EMBL" id="JAGGLV010000002">
    <property type="protein sequence ID" value="MBP2110974.1"/>
    <property type="molecule type" value="Genomic_DNA"/>
</dbReference>
<dbReference type="SUPFAM" id="SSF56601">
    <property type="entry name" value="beta-lactamase/transpeptidase-like"/>
    <property type="match status" value="1"/>
</dbReference>
<dbReference type="InterPro" id="IPR001466">
    <property type="entry name" value="Beta-lactam-related"/>
</dbReference>